<evidence type="ECO:0000256" key="1">
    <source>
        <dbReference type="SAM" id="Phobius"/>
    </source>
</evidence>
<dbReference type="GO" id="GO:0005886">
    <property type="term" value="C:plasma membrane"/>
    <property type="evidence" value="ECO:0007669"/>
    <property type="project" value="TreeGrafter"/>
</dbReference>
<dbReference type="EMBL" id="UAWN01000013">
    <property type="protein sequence ID" value="SQC38569.1"/>
    <property type="molecule type" value="Genomic_DNA"/>
</dbReference>
<dbReference type="GO" id="GO:0042910">
    <property type="term" value="F:xenobiotic transmembrane transporter activity"/>
    <property type="evidence" value="ECO:0007669"/>
    <property type="project" value="TreeGrafter"/>
</dbReference>
<name>A0A2X3GPD7_KLEPN</name>
<feature type="transmembrane region" description="Helical" evidence="1">
    <location>
        <begin position="80"/>
        <end position="106"/>
    </location>
</feature>
<dbReference type="Gene3D" id="1.20.1640.10">
    <property type="entry name" value="Multidrug efflux transporter AcrB transmembrane domain"/>
    <property type="match status" value="1"/>
</dbReference>
<dbReference type="Gene3D" id="3.30.70.1320">
    <property type="entry name" value="Multidrug efflux transporter AcrB pore domain like"/>
    <property type="match status" value="1"/>
</dbReference>
<feature type="transmembrane region" description="Helical" evidence="1">
    <location>
        <begin position="53"/>
        <end position="74"/>
    </location>
</feature>
<dbReference type="PRINTS" id="PR00702">
    <property type="entry name" value="ACRIFLAVINRP"/>
</dbReference>
<dbReference type="PANTHER" id="PTHR32063:SF18">
    <property type="entry name" value="CATION EFFLUX SYSTEM PROTEIN"/>
    <property type="match status" value="1"/>
</dbReference>
<dbReference type="PANTHER" id="PTHR32063">
    <property type="match status" value="1"/>
</dbReference>
<protein>
    <submittedName>
        <fullName evidence="2">Cobalt-zinc-cadmium resistance protein CzcA</fullName>
    </submittedName>
</protein>
<keyword evidence="1" id="KW-1133">Transmembrane helix</keyword>
<keyword evidence="1" id="KW-0812">Transmembrane</keyword>
<evidence type="ECO:0000313" key="3">
    <source>
        <dbReference type="Proteomes" id="UP000251088"/>
    </source>
</evidence>
<organism evidence="2 3">
    <name type="scientific">Klebsiella pneumoniae</name>
    <dbReference type="NCBI Taxonomy" id="573"/>
    <lineage>
        <taxon>Bacteria</taxon>
        <taxon>Pseudomonadati</taxon>
        <taxon>Pseudomonadota</taxon>
        <taxon>Gammaproteobacteria</taxon>
        <taxon>Enterobacterales</taxon>
        <taxon>Enterobacteriaceae</taxon>
        <taxon>Klebsiella/Raoultella group</taxon>
        <taxon>Klebsiella</taxon>
        <taxon>Klebsiella pneumoniae complex</taxon>
    </lineage>
</organism>
<dbReference type="SUPFAM" id="SSF82866">
    <property type="entry name" value="Multidrug efflux transporter AcrB transmembrane domain"/>
    <property type="match status" value="1"/>
</dbReference>
<accession>A0A2X3GPD7</accession>
<evidence type="ECO:0000313" key="2">
    <source>
        <dbReference type="EMBL" id="SQC38569.1"/>
    </source>
</evidence>
<dbReference type="Proteomes" id="UP000251088">
    <property type="component" value="Unassembled WGS sequence"/>
</dbReference>
<gene>
    <name evidence="2" type="primary">mdtC_2</name>
    <name evidence="2" type="ORF">NCTC9128_04708</name>
</gene>
<feature type="transmembrane region" description="Helical" evidence="1">
    <location>
        <begin position="28"/>
        <end position="46"/>
    </location>
</feature>
<sequence length="117" mass="12382">MAADKPAGIDIAIFYDQAAEVAHSVNGFITNFLMALAIVVGVLLVFMGVRSGIIIALSLALNVLGTLLIMYIWGIELQRISLGALIIALSMLVDNAIVIVEGVLIARQQGSPFTGRD</sequence>
<reference evidence="2 3" key="1">
    <citation type="submission" date="2018-06" db="EMBL/GenBank/DDBJ databases">
        <authorList>
            <consortium name="Pathogen Informatics"/>
            <person name="Doyle S."/>
        </authorList>
    </citation>
    <scope>NUCLEOTIDE SEQUENCE [LARGE SCALE GENOMIC DNA]</scope>
    <source>
        <strain evidence="2 3">NCTC9128</strain>
    </source>
</reference>
<dbReference type="InterPro" id="IPR001036">
    <property type="entry name" value="Acrflvin-R"/>
</dbReference>
<dbReference type="AlphaFoldDB" id="A0A2X3GPD7"/>
<keyword evidence="1" id="KW-0472">Membrane</keyword>
<dbReference type="Pfam" id="PF00873">
    <property type="entry name" value="ACR_tran"/>
    <property type="match status" value="1"/>
</dbReference>
<proteinExistence type="predicted"/>